<feature type="transmembrane region" description="Helical" evidence="8">
    <location>
        <begin position="183"/>
        <end position="202"/>
    </location>
</feature>
<keyword evidence="6 8" id="KW-0472">Membrane</keyword>
<evidence type="ECO:0000256" key="5">
    <source>
        <dbReference type="ARBA" id="ARBA00022989"/>
    </source>
</evidence>
<sequence length="366" mass="39726">MIFRGILWGAALLAVVSYLVASVFYRIDLDVYRIGVQTWLDGGELYGTLPETRAGISLPFLYPPIAAALLSPLAVVSYPVASVALALVTVAAVALTLMIVVKALDLPRKWLFVLPVALLLEPIQSTVDFGQVNAVLMLLVVADCLVRDPRWPRGALIGVAAAIKLTPIAFLLFFLVNREYRSVVTAVLSFLATTFAGFLLAWHESVWFWTRMVFRTSDRIDVGHAANQSITGVLTRLGVTGSLTWLILAAAVITVAVLGMRSAPPPLALSINALAVLLVSPISWTHHWVWCVPILLSLLATGHNILAACGLVIFSISPHRWFGLGPFNLGQFLVVAAYFGFAILVLAIVRSRDDLLLRARSGLRPQ</sequence>
<evidence type="ECO:0000256" key="7">
    <source>
        <dbReference type="ARBA" id="ARBA00024033"/>
    </source>
</evidence>
<comment type="caution">
    <text evidence="9">The sequence shown here is derived from an EMBL/GenBank/DDBJ whole genome shotgun (WGS) entry which is preliminary data.</text>
</comment>
<keyword evidence="4 8" id="KW-0812">Transmembrane</keyword>
<evidence type="ECO:0000256" key="4">
    <source>
        <dbReference type="ARBA" id="ARBA00022692"/>
    </source>
</evidence>
<evidence type="ECO:0000313" key="10">
    <source>
        <dbReference type="Proteomes" id="UP001519332"/>
    </source>
</evidence>
<comment type="subcellular location">
    <subcellularLocation>
        <location evidence="1">Cell membrane</location>
        <topology evidence="1">Multi-pass membrane protein</topology>
    </subcellularLocation>
</comment>
<accession>A0ABS4TM24</accession>
<feature type="transmembrane region" description="Helical" evidence="8">
    <location>
        <begin position="84"/>
        <end position="104"/>
    </location>
</feature>
<dbReference type="Pfam" id="PF09594">
    <property type="entry name" value="GT87"/>
    <property type="match status" value="1"/>
</dbReference>
<keyword evidence="10" id="KW-1185">Reference proteome</keyword>
<dbReference type="InterPro" id="IPR000366">
    <property type="entry name" value="GPCR_STE2"/>
</dbReference>
<organism evidence="9 10">
    <name type="scientific">Kibdelosporangium banguiense</name>
    <dbReference type="NCBI Taxonomy" id="1365924"/>
    <lineage>
        <taxon>Bacteria</taxon>
        <taxon>Bacillati</taxon>
        <taxon>Actinomycetota</taxon>
        <taxon>Actinomycetes</taxon>
        <taxon>Pseudonocardiales</taxon>
        <taxon>Pseudonocardiaceae</taxon>
        <taxon>Kibdelosporangium</taxon>
    </lineage>
</organism>
<dbReference type="EMBL" id="JAGINW010000001">
    <property type="protein sequence ID" value="MBP2325472.1"/>
    <property type="molecule type" value="Genomic_DNA"/>
</dbReference>
<feature type="transmembrane region" description="Helical" evidence="8">
    <location>
        <begin position="6"/>
        <end position="25"/>
    </location>
</feature>
<dbReference type="PRINTS" id="PR00250">
    <property type="entry name" value="GPCRSTE2"/>
</dbReference>
<dbReference type="InterPro" id="IPR018584">
    <property type="entry name" value="GT87"/>
</dbReference>
<keyword evidence="3 9" id="KW-0808">Transferase</keyword>
<reference evidence="9 10" key="1">
    <citation type="submission" date="2021-03" db="EMBL/GenBank/DDBJ databases">
        <title>Sequencing the genomes of 1000 actinobacteria strains.</title>
        <authorList>
            <person name="Klenk H.-P."/>
        </authorList>
    </citation>
    <scope>NUCLEOTIDE SEQUENCE [LARGE SCALE GENOMIC DNA]</scope>
    <source>
        <strain evidence="9 10">DSM 46670</strain>
    </source>
</reference>
<feature type="transmembrane region" description="Helical" evidence="8">
    <location>
        <begin position="329"/>
        <end position="349"/>
    </location>
</feature>
<name>A0ABS4TM24_9PSEU</name>
<keyword evidence="2" id="KW-1003">Cell membrane</keyword>
<dbReference type="RefSeq" id="WP_209642666.1">
    <property type="nucleotide sequence ID" value="NZ_JAGINW010000001.1"/>
</dbReference>
<keyword evidence="5 8" id="KW-1133">Transmembrane helix</keyword>
<dbReference type="EC" id="2.4.1.-" evidence="9"/>
<evidence type="ECO:0000256" key="2">
    <source>
        <dbReference type="ARBA" id="ARBA00022475"/>
    </source>
</evidence>
<dbReference type="Proteomes" id="UP001519332">
    <property type="component" value="Unassembled WGS sequence"/>
</dbReference>
<evidence type="ECO:0000256" key="3">
    <source>
        <dbReference type="ARBA" id="ARBA00022679"/>
    </source>
</evidence>
<evidence type="ECO:0000256" key="8">
    <source>
        <dbReference type="SAM" id="Phobius"/>
    </source>
</evidence>
<proteinExistence type="inferred from homology"/>
<protein>
    <submittedName>
        <fullName evidence="9">Alpha-1,2-mannosyltransferase</fullName>
        <ecNumber evidence="9">2.4.1.-</ecNumber>
    </submittedName>
</protein>
<comment type="similarity">
    <text evidence="7">Belongs to the glycosyltransferase 87 family.</text>
</comment>
<feature type="transmembrane region" description="Helical" evidence="8">
    <location>
        <begin position="294"/>
        <end position="317"/>
    </location>
</feature>
<gene>
    <name evidence="9" type="ORF">JOF56_005857</name>
</gene>
<feature type="transmembrane region" description="Helical" evidence="8">
    <location>
        <begin position="154"/>
        <end position="176"/>
    </location>
</feature>
<feature type="transmembrane region" description="Helical" evidence="8">
    <location>
        <begin position="242"/>
        <end position="260"/>
    </location>
</feature>
<evidence type="ECO:0000256" key="6">
    <source>
        <dbReference type="ARBA" id="ARBA00023136"/>
    </source>
</evidence>
<dbReference type="GO" id="GO:0016757">
    <property type="term" value="F:glycosyltransferase activity"/>
    <property type="evidence" value="ECO:0007669"/>
    <property type="project" value="UniProtKB-KW"/>
</dbReference>
<feature type="transmembrane region" description="Helical" evidence="8">
    <location>
        <begin position="60"/>
        <end position="78"/>
    </location>
</feature>
<evidence type="ECO:0000313" key="9">
    <source>
        <dbReference type="EMBL" id="MBP2325472.1"/>
    </source>
</evidence>
<keyword evidence="9" id="KW-0328">Glycosyltransferase</keyword>
<feature type="transmembrane region" description="Helical" evidence="8">
    <location>
        <begin position="267"/>
        <end position="288"/>
    </location>
</feature>
<evidence type="ECO:0000256" key="1">
    <source>
        <dbReference type="ARBA" id="ARBA00004651"/>
    </source>
</evidence>